<dbReference type="RefSeq" id="XP_015662591.1">
    <property type="nucleotide sequence ID" value="XM_015799113.1"/>
</dbReference>
<dbReference type="AlphaFoldDB" id="A0A0N0DYI3"/>
<evidence type="ECO:0008006" key="3">
    <source>
        <dbReference type="Google" id="ProtNLM"/>
    </source>
</evidence>
<organism evidence="1 2">
    <name type="scientific">Leptomonas pyrrhocoris</name>
    <name type="common">Firebug parasite</name>
    <dbReference type="NCBI Taxonomy" id="157538"/>
    <lineage>
        <taxon>Eukaryota</taxon>
        <taxon>Discoba</taxon>
        <taxon>Euglenozoa</taxon>
        <taxon>Kinetoplastea</taxon>
        <taxon>Metakinetoplastina</taxon>
        <taxon>Trypanosomatida</taxon>
        <taxon>Trypanosomatidae</taxon>
        <taxon>Leishmaniinae</taxon>
        <taxon>Leptomonas</taxon>
    </lineage>
</organism>
<dbReference type="Gene3D" id="3.40.50.150">
    <property type="entry name" value="Vaccinia Virus protein VP39"/>
    <property type="match status" value="1"/>
</dbReference>
<gene>
    <name evidence="1" type="ORF">ABB37_02228</name>
</gene>
<dbReference type="InterPro" id="IPR019410">
    <property type="entry name" value="Methyltransf_16"/>
</dbReference>
<dbReference type="Proteomes" id="UP000037923">
    <property type="component" value="Unassembled WGS sequence"/>
</dbReference>
<dbReference type="InterPro" id="IPR029063">
    <property type="entry name" value="SAM-dependent_MTases_sf"/>
</dbReference>
<protein>
    <recommendedName>
        <fullName evidence="3">Methyltransferase</fullName>
    </recommendedName>
</protein>
<sequence length="279" mass="30781">MDSPSCSCAISPSCDEADPESRTVLNRRDSLIVLACDTKYNHVDALRKLMRRDSRFAWVDLSSCNDVRHAQIFVRQRGATAAGWTEDDAQLRALLESDSIPQYVWPAAGYLQQWIRAHRSTFASKTILELGCGTGIIGLTVAQYAKLVVLTDCSAVSLAMTLESLARNNVCNCSVAALSWGREDQMAHVKKVCHVDGFDVVIGSDVFYFSSAMKSGLATVRSAFAPTNNRAAIFLCGSVARSERMEAELDEVPIQEGFELTDFVAQDSFRLYCWKLAAR</sequence>
<dbReference type="SUPFAM" id="SSF53335">
    <property type="entry name" value="S-adenosyl-L-methionine-dependent methyltransferases"/>
    <property type="match status" value="1"/>
</dbReference>
<dbReference type="OrthoDB" id="413520at2759"/>
<dbReference type="EMBL" id="LGTL01000003">
    <property type="protein sequence ID" value="KPA84152.1"/>
    <property type="molecule type" value="Genomic_DNA"/>
</dbReference>
<comment type="caution">
    <text evidence="1">The sequence shown here is derived from an EMBL/GenBank/DDBJ whole genome shotgun (WGS) entry which is preliminary data.</text>
</comment>
<dbReference type="VEuPathDB" id="TriTrypDB:LpyrH10_03_3790"/>
<dbReference type="OMA" id="CRYAWVD"/>
<dbReference type="GeneID" id="26902523"/>
<dbReference type="PANTHER" id="PTHR14614">
    <property type="entry name" value="HEPATOCELLULAR CARCINOMA-ASSOCIATED ANTIGEN"/>
    <property type="match status" value="1"/>
</dbReference>
<keyword evidence="2" id="KW-1185">Reference proteome</keyword>
<name>A0A0N0DYI3_LEPPY</name>
<evidence type="ECO:0000313" key="2">
    <source>
        <dbReference type="Proteomes" id="UP000037923"/>
    </source>
</evidence>
<reference evidence="1 2" key="1">
    <citation type="submission" date="2015-07" db="EMBL/GenBank/DDBJ databases">
        <title>High-quality genome of monoxenous trypanosomatid Leptomonas pyrrhocoris.</title>
        <authorList>
            <person name="Flegontov P."/>
            <person name="Butenko A."/>
            <person name="Firsov S."/>
            <person name="Vlcek C."/>
            <person name="Logacheva M.D."/>
            <person name="Field M."/>
            <person name="Filatov D."/>
            <person name="Flegontova O."/>
            <person name="Gerasimov E."/>
            <person name="Jackson A.P."/>
            <person name="Kelly S."/>
            <person name="Opperdoes F."/>
            <person name="O'Reilly A."/>
            <person name="Votypka J."/>
            <person name="Yurchenko V."/>
            <person name="Lukes J."/>
        </authorList>
    </citation>
    <scope>NUCLEOTIDE SEQUENCE [LARGE SCALE GENOMIC DNA]</scope>
    <source>
        <strain evidence="1">H10</strain>
    </source>
</reference>
<dbReference type="PANTHER" id="PTHR14614:SF130">
    <property type="entry name" value="PROTEIN-LYSINE N-METHYLTRANSFERASE EEF2KMT"/>
    <property type="match status" value="1"/>
</dbReference>
<accession>A0A0N0DYI3</accession>
<dbReference type="Pfam" id="PF10294">
    <property type="entry name" value="Methyltransf_16"/>
    <property type="match status" value="1"/>
</dbReference>
<dbReference type="CDD" id="cd02440">
    <property type="entry name" value="AdoMet_MTases"/>
    <property type="match status" value="1"/>
</dbReference>
<proteinExistence type="predicted"/>
<evidence type="ECO:0000313" key="1">
    <source>
        <dbReference type="EMBL" id="KPA84152.1"/>
    </source>
</evidence>